<evidence type="ECO:0000313" key="2">
    <source>
        <dbReference type="EMBL" id="OTF80317.1"/>
    </source>
</evidence>
<keyword evidence="3" id="KW-1185">Reference proteome</keyword>
<gene>
    <name evidence="2" type="ORF">BLA29_013968</name>
</gene>
<dbReference type="PANTHER" id="PTHR13742">
    <property type="entry name" value="RETINOBLASTOMA-ASSOCIATED PROTEIN RB -RELATED"/>
    <property type="match status" value="1"/>
</dbReference>
<feature type="non-terminal residue" evidence="2">
    <location>
        <position position="79"/>
    </location>
</feature>
<dbReference type="GO" id="GO:0000977">
    <property type="term" value="F:RNA polymerase II transcription regulatory region sequence-specific DNA binding"/>
    <property type="evidence" value="ECO:0007669"/>
    <property type="project" value="TreeGrafter"/>
</dbReference>
<dbReference type="InterPro" id="IPR024599">
    <property type="entry name" value="RB_N"/>
</dbReference>
<protein>
    <recommendedName>
        <fullName evidence="1">Retinoblastoma-associated protein N-terminal domain-containing protein</fullName>
    </recommendedName>
</protein>
<reference evidence="2 3" key="1">
    <citation type="submission" date="2017-03" db="EMBL/GenBank/DDBJ databases">
        <title>Genome Survey of Euroglyphus maynei.</title>
        <authorList>
            <person name="Arlian L.G."/>
            <person name="Morgan M.S."/>
            <person name="Rider S.D."/>
        </authorList>
    </citation>
    <scope>NUCLEOTIDE SEQUENCE [LARGE SCALE GENOMIC DNA]</scope>
    <source>
        <strain evidence="2">Arlian Lab</strain>
        <tissue evidence="2">Whole body</tissue>
    </source>
</reference>
<dbReference type="PANTHER" id="PTHR13742:SF17">
    <property type="entry name" value="RE32990P-RELATED"/>
    <property type="match status" value="1"/>
</dbReference>
<sequence>MDWLACALYISCRKCSTQMGRGQTRIEGNMVSLTRILRTCNISLVRFFNKIKNWIDMAGSSVDLRRKIDQIEKNFNVTS</sequence>
<comment type="caution">
    <text evidence="2">The sequence shown here is derived from an EMBL/GenBank/DDBJ whole genome shotgun (WGS) entry which is preliminary data.</text>
</comment>
<evidence type="ECO:0000313" key="3">
    <source>
        <dbReference type="Proteomes" id="UP000194236"/>
    </source>
</evidence>
<dbReference type="GO" id="GO:0030154">
    <property type="term" value="P:cell differentiation"/>
    <property type="evidence" value="ECO:0007669"/>
    <property type="project" value="TreeGrafter"/>
</dbReference>
<proteinExistence type="predicted"/>
<dbReference type="Proteomes" id="UP000194236">
    <property type="component" value="Unassembled WGS sequence"/>
</dbReference>
<dbReference type="EMBL" id="MUJZ01018839">
    <property type="protein sequence ID" value="OTF80317.1"/>
    <property type="molecule type" value="Genomic_DNA"/>
</dbReference>
<evidence type="ECO:0000259" key="1">
    <source>
        <dbReference type="Pfam" id="PF11934"/>
    </source>
</evidence>
<name>A0A1Y3BJN5_EURMA</name>
<dbReference type="Pfam" id="PF11934">
    <property type="entry name" value="DUF3452"/>
    <property type="match status" value="1"/>
</dbReference>
<dbReference type="InterPro" id="IPR028309">
    <property type="entry name" value="RB_fam"/>
</dbReference>
<dbReference type="GO" id="GO:2000134">
    <property type="term" value="P:negative regulation of G1/S transition of mitotic cell cycle"/>
    <property type="evidence" value="ECO:0007669"/>
    <property type="project" value="TreeGrafter"/>
</dbReference>
<dbReference type="AlphaFoldDB" id="A0A1Y3BJN5"/>
<feature type="domain" description="Retinoblastoma-associated protein N-terminal" evidence="1">
    <location>
        <begin position="25"/>
        <end position="78"/>
    </location>
</feature>
<dbReference type="GO" id="GO:0006357">
    <property type="term" value="P:regulation of transcription by RNA polymerase II"/>
    <property type="evidence" value="ECO:0007669"/>
    <property type="project" value="InterPro"/>
</dbReference>
<dbReference type="GO" id="GO:0005667">
    <property type="term" value="C:transcription regulator complex"/>
    <property type="evidence" value="ECO:0007669"/>
    <property type="project" value="TreeGrafter"/>
</dbReference>
<organism evidence="2 3">
    <name type="scientific">Euroglyphus maynei</name>
    <name type="common">Mayne's house dust mite</name>
    <dbReference type="NCBI Taxonomy" id="6958"/>
    <lineage>
        <taxon>Eukaryota</taxon>
        <taxon>Metazoa</taxon>
        <taxon>Ecdysozoa</taxon>
        <taxon>Arthropoda</taxon>
        <taxon>Chelicerata</taxon>
        <taxon>Arachnida</taxon>
        <taxon>Acari</taxon>
        <taxon>Acariformes</taxon>
        <taxon>Sarcoptiformes</taxon>
        <taxon>Astigmata</taxon>
        <taxon>Psoroptidia</taxon>
        <taxon>Analgoidea</taxon>
        <taxon>Pyroglyphidae</taxon>
        <taxon>Pyroglyphinae</taxon>
        <taxon>Euroglyphus</taxon>
    </lineage>
</organism>
<dbReference type="GO" id="GO:0000785">
    <property type="term" value="C:chromatin"/>
    <property type="evidence" value="ECO:0007669"/>
    <property type="project" value="TreeGrafter"/>
</dbReference>
<dbReference type="OrthoDB" id="844594at2759"/>
<accession>A0A1Y3BJN5</accession>